<dbReference type="SMART" id="SM00248">
    <property type="entry name" value="ANK"/>
    <property type="match status" value="11"/>
</dbReference>
<evidence type="ECO:0000313" key="5">
    <source>
        <dbReference type="Proteomes" id="UP001604336"/>
    </source>
</evidence>
<keyword evidence="5" id="KW-1185">Reference proteome</keyword>
<feature type="repeat" description="ANK" evidence="3">
    <location>
        <begin position="587"/>
        <end position="619"/>
    </location>
</feature>
<feature type="repeat" description="ANK" evidence="3">
    <location>
        <begin position="487"/>
        <end position="519"/>
    </location>
</feature>
<reference evidence="5" key="1">
    <citation type="submission" date="2024-07" db="EMBL/GenBank/DDBJ databases">
        <title>Two chromosome-level genome assemblies of Korean endemic species Abeliophyllum distichum and Forsythia ovata (Oleaceae).</title>
        <authorList>
            <person name="Jang H."/>
        </authorList>
    </citation>
    <scope>NUCLEOTIDE SEQUENCE [LARGE SCALE GENOMIC DNA]</scope>
</reference>
<dbReference type="PROSITE" id="PS50297">
    <property type="entry name" value="ANK_REP_REGION"/>
    <property type="match status" value="4"/>
</dbReference>
<dbReference type="PROSITE" id="PS50088">
    <property type="entry name" value="ANK_REPEAT"/>
    <property type="match status" value="5"/>
</dbReference>
<dbReference type="InterPro" id="IPR036770">
    <property type="entry name" value="Ankyrin_rpt-contain_sf"/>
</dbReference>
<dbReference type="Proteomes" id="UP001604336">
    <property type="component" value="Unassembled WGS sequence"/>
</dbReference>
<dbReference type="InterPro" id="IPR051165">
    <property type="entry name" value="Multifunctional_ANK_Repeat"/>
</dbReference>
<dbReference type="EMBL" id="JBFOLK010000007">
    <property type="protein sequence ID" value="KAL2500156.1"/>
    <property type="molecule type" value="Genomic_DNA"/>
</dbReference>
<feature type="repeat" description="ANK" evidence="3">
    <location>
        <begin position="350"/>
        <end position="382"/>
    </location>
</feature>
<name>A0ABD1SHL1_9LAMI</name>
<sequence length="759" mass="81993">MMVLRHGGGGGGFLAVKQVVPVDYEAEVSQRLLEASLSNDLKSVFECLADPFVDVNYVGAVCLKICKTEVILREESPSEVRVYCEEFRTDVTALFIAVHNGNVVLARKLLCVGADVNQQLFRGFAITAAVREGHLEILEILLKAGASQPACEEALLEASIHGRAEFAEMLMGSDLIRPHIAIHALVIASCRGFVDMVDALLKCGVDMNATDRVLLQSCKPCLHTNVDCTALVAAVVSRQISSVRLLLSAGVRTDVKVQLGAWSWDMASGEEFRVGAGLAEPYPITWCAVEYFESTGAILHLLLQYINPNTPHHGRTLLHHAILCGNAGATKVLLKCGAHIETPVITTRNTQFRPIHMAARLGLTTILQCLIDSGCDLNSKAEAGETALMICVKYKQEECLKVLARAGADFGLVNIGGQSASSIAGSCGCYFGFQQALLDVIRNGKVPTSSNISVFSPLLFVARSGDVLGLKALIGQGDIDLDKQDERGFSAVMVTAKEGHVDAFRLLVYAGADVKLCNKSGETAITLSKQSQNRDLFEKVMLEFALEKGNRIAGGFYALHCAARRGDFDAVKLLTSKGYDVNASDGDGYTPLMLAAREGYGSMCEFLISCGAKFDLINARGETALSLAKNNGRQNDTENLILNALARKLVLCGSPVRKHTKGGKGAPHAKIVQMVGHTGVLRWGNSSRRNVICREAEVGPSICFQRTRQKKGDANEPGIFRVTTTKNKEVHFVCEGGLEMAELWVRGIRLVTREAILVN</sequence>
<dbReference type="PANTHER" id="PTHR24123">
    <property type="entry name" value="ANKYRIN REPEAT-CONTAINING"/>
    <property type="match status" value="1"/>
</dbReference>
<evidence type="ECO:0000313" key="4">
    <source>
        <dbReference type="EMBL" id="KAL2500156.1"/>
    </source>
</evidence>
<evidence type="ECO:0000256" key="2">
    <source>
        <dbReference type="ARBA" id="ARBA00023043"/>
    </source>
</evidence>
<dbReference type="InterPro" id="IPR002110">
    <property type="entry name" value="Ankyrin_rpt"/>
</dbReference>
<feature type="repeat" description="ANK" evidence="3">
    <location>
        <begin position="313"/>
        <end position="341"/>
    </location>
</feature>
<keyword evidence="2 3" id="KW-0040">ANK repeat</keyword>
<dbReference type="Gene3D" id="1.25.40.20">
    <property type="entry name" value="Ankyrin repeat-containing domain"/>
    <property type="match status" value="6"/>
</dbReference>
<dbReference type="SUPFAM" id="SSF48403">
    <property type="entry name" value="Ankyrin repeat"/>
    <property type="match status" value="2"/>
</dbReference>
<feature type="repeat" description="ANK" evidence="3">
    <location>
        <begin position="554"/>
        <end position="586"/>
    </location>
</feature>
<evidence type="ECO:0000256" key="3">
    <source>
        <dbReference type="PROSITE-ProRule" id="PRU00023"/>
    </source>
</evidence>
<evidence type="ECO:0000256" key="1">
    <source>
        <dbReference type="ARBA" id="ARBA00022737"/>
    </source>
</evidence>
<gene>
    <name evidence="4" type="ORF">Adt_25706</name>
</gene>
<accession>A0ABD1SHL1</accession>
<keyword evidence="1" id="KW-0677">Repeat</keyword>
<dbReference type="Pfam" id="PF12796">
    <property type="entry name" value="Ank_2"/>
    <property type="match status" value="3"/>
</dbReference>
<organism evidence="4 5">
    <name type="scientific">Abeliophyllum distichum</name>
    <dbReference type="NCBI Taxonomy" id="126358"/>
    <lineage>
        <taxon>Eukaryota</taxon>
        <taxon>Viridiplantae</taxon>
        <taxon>Streptophyta</taxon>
        <taxon>Embryophyta</taxon>
        <taxon>Tracheophyta</taxon>
        <taxon>Spermatophyta</taxon>
        <taxon>Magnoliopsida</taxon>
        <taxon>eudicotyledons</taxon>
        <taxon>Gunneridae</taxon>
        <taxon>Pentapetalae</taxon>
        <taxon>asterids</taxon>
        <taxon>lamiids</taxon>
        <taxon>Lamiales</taxon>
        <taxon>Oleaceae</taxon>
        <taxon>Forsythieae</taxon>
        <taxon>Abeliophyllum</taxon>
    </lineage>
</organism>
<dbReference type="AlphaFoldDB" id="A0ABD1SHL1"/>
<dbReference type="PANTHER" id="PTHR24123:SF139">
    <property type="entry name" value="ANKYRIN"/>
    <property type="match status" value="1"/>
</dbReference>
<dbReference type="Pfam" id="PF00023">
    <property type="entry name" value="Ank"/>
    <property type="match status" value="2"/>
</dbReference>
<proteinExistence type="predicted"/>
<dbReference type="Pfam" id="PF13606">
    <property type="entry name" value="Ank_3"/>
    <property type="match status" value="1"/>
</dbReference>
<protein>
    <submittedName>
        <fullName evidence="4">Ankyrin repeat-containing domain</fullName>
    </submittedName>
</protein>
<comment type="caution">
    <text evidence="4">The sequence shown here is derived from an EMBL/GenBank/DDBJ whole genome shotgun (WGS) entry which is preliminary data.</text>
</comment>